<dbReference type="Proteomes" id="UP000015104">
    <property type="component" value="Unassembled WGS sequence"/>
</dbReference>
<keyword evidence="2" id="KW-1185">Reference proteome</keyword>
<organism evidence="1 2">
    <name type="scientific">Tetranychus urticae</name>
    <name type="common">Two-spotted spider mite</name>
    <dbReference type="NCBI Taxonomy" id="32264"/>
    <lineage>
        <taxon>Eukaryota</taxon>
        <taxon>Metazoa</taxon>
        <taxon>Ecdysozoa</taxon>
        <taxon>Arthropoda</taxon>
        <taxon>Chelicerata</taxon>
        <taxon>Arachnida</taxon>
        <taxon>Acari</taxon>
        <taxon>Acariformes</taxon>
        <taxon>Trombidiformes</taxon>
        <taxon>Prostigmata</taxon>
        <taxon>Eleutherengona</taxon>
        <taxon>Raphignathae</taxon>
        <taxon>Tetranychoidea</taxon>
        <taxon>Tetranychidae</taxon>
        <taxon>Tetranychus</taxon>
    </lineage>
</organism>
<accession>T1K486</accession>
<dbReference type="SUPFAM" id="SSF53474">
    <property type="entry name" value="alpha/beta-Hydrolases"/>
    <property type="match status" value="1"/>
</dbReference>
<dbReference type="EnsemblMetazoa" id="tetur05g01700.1">
    <property type="protein sequence ID" value="tetur05g01700.1"/>
    <property type="gene ID" value="tetur05g01700"/>
</dbReference>
<dbReference type="Gene3D" id="3.40.50.1820">
    <property type="entry name" value="alpha/beta hydrolase"/>
    <property type="match status" value="1"/>
</dbReference>
<evidence type="ECO:0000313" key="1">
    <source>
        <dbReference type="EnsemblMetazoa" id="tetur05g01700.1"/>
    </source>
</evidence>
<proteinExistence type="predicted"/>
<dbReference type="PANTHER" id="PTHR11005">
    <property type="entry name" value="LYSOSOMAL ACID LIPASE-RELATED"/>
    <property type="match status" value="1"/>
</dbReference>
<reference evidence="2" key="1">
    <citation type="submission" date="2011-08" db="EMBL/GenBank/DDBJ databases">
        <authorList>
            <person name="Rombauts S."/>
        </authorList>
    </citation>
    <scope>NUCLEOTIDE SEQUENCE</scope>
    <source>
        <strain evidence="2">London</strain>
    </source>
</reference>
<dbReference type="EMBL" id="CAEY01001565">
    <property type="status" value="NOT_ANNOTATED_CDS"/>
    <property type="molecule type" value="Genomic_DNA"/>
</dbReference>
<evidence type="ECO:0000313" key="2">
    <source>
        <dbReference type="Proteomes" id="UP000015104"/>
    </source>
</evidence>
<name>T1K486_TETUR</name>
<protein>
    <submittedName>
        <fullName evidence="1">Uncharacterized protein</fullName>
    </submittedName>
</protein>
<dbReference type="eggNOG" id="KOG2624">
    <property type="taxonomic scope" value="Eukaryota"/>
</dbReference>
<sequence>MSRSNFSSVDKVLIFYLGIIFWNIRNRSPFSIREKSRFYQLSLKSTSLCKEMCASIFYLFGGHSEQFNTTRLPVYIAQCFWATSWWNLVHYGQAINNDRFAKFDFGWIENYQRYGSLKPAEYKMGAINSQDIFILSAVNDPLANRQDMETLRKSLQVALFCVSAISAAPTQGKDTLRTQALRLLQNQVHWDTKATFEDNISPYAAKK</sequence>
<dbReference type="HOGENOM" id="CLU_1688972_0_0_1"/>
<dbReference type="AlphaFoldDB" id="T1K486"/>
<reference evidence="1" key="2">
    <citation type="submission" date="2015-06" db="UniProtKB">
        <authorList>
            <consortium name="EnsemblMetazoa"/>
        </authorList>
    </citation>
    <scope>IDENTIFICATION</scope>
</reference>
<dbReference type="InterPro" id="IPR029058">
    <property type="entry name" value="AB_hydrolase_fold"/>
</dbReference>